<gene>
    <name evidence="2" type="ORF">AWB77_01818</name>
</gene>
<proteinExistence type="predicted"/>
<dbReference type="STRING" id="1777138.AWB77_01818"/>
<dbReference type="RefSeq" id="WP_061134044.1">
    <property type="nucleotide sequence ID" value="NZ_FCNX02000003.1"/>
</dbReference>
<accession>A0A158AHT1</accession>
<evidence type="ECO:0000313" key="2">
    <source>
        <dbReference type="EMBL" id="SAK57368.1"/>
    </source>
</evidence>
<dbReference type="OrthoDB" id="9096065at2"/>
<dbReference type="AlphaFoldDB" id="A0A158AHT1"/>
<sequence length="124" mass="13876">MTHKDIAIHEANAGRRLHTIEEHAWAPMLIEGTRHPGFWIIPIVDDESGAWTSYWMRLDAGAKSLFHTHASTELLFVMDGIYTDQDGTDFSPRQAVTYPAGTSHWSHSREGCTVLVVTNAESTL</sequence>
<feature type="domain" description="ChrR-like cupin" evidence="1">
    <location>
        <begin position="22"/>
        <end position="119"/>
    </location>
</feature>
<dbReference type="SUPFAM" id="SSF51182">
    <property type="entry name" value="RmlC-like cupins"/>
    <property type="match status" value="1"/>
</dbReference>
<dbReference type="InterPro" id="IPR014710">
    <property type="entry name" value="RmlC-like_jellyroll"/>
</dbReference>
<comment type="caution">
    <text evidence="2">The sequence shown here is derived from an EMBL/GenBank/DDBJ whole genome shotgun (WGS) entry which is preliminary data.</text>
</comment>
<dbReference type="InterPro" id="IPR011051">
    <property type="entry name" value="RmlC_Cupin_sf"/>
</dbReference>
<keyword evidence="3" id="KW-1185">Reference proteome</keyword>
<dbReference type="Gene3D" id="2.60.120.10">
    <property type="entry name" value="Jelly Rolls"/>
    <property type="match status" value="1"/>
</dbReference>
<dbReference type="Pfam" id="PF12973">
    <property type="entry name" value="Cupin_7"/>
    <property type="match status" value="1"/>
</dbReference>
<dbReference type="Proteomes" id="UP000054903">
    <property type="component" value="Unassembled WGS sequence"/>
</dbReference>
<dbReference type="InterPro" id="IPR025979">
    <property type="entry name" value="ChrR-like_cupin_dom"/>
</dbReference>
<evidence type="ECO:0000313" key="3">
    <source>
        <dbReference type="Proteomes" id="UP000054903"/>
    </source>
</evidence>
<organism evidence="2 3">
    <name type="scientific">Caballeronia fortuita</name>
    <dbReference type="NCBI Taxonomy" id="1777138"/>
    <lineage>
        <taxon>Bacteria</taxon>
        <taxon>Pseudomonadati</taxon>
        <taxon>Pseudomonadota</taxon>
        <taxon>Betaproteobacteria</taxon>
        <taxon>Burkholderiales</taxon>
        <taxon>Burkholderiaceae</taxon>
        <taxon>Caballeronia</taxon>
    </lineage>
</organism>
<name>A0A158AHT1_9BURK</name>
<protein>
    <submittedName>
        <fullName evidence="2">ChrR Cupin-like domain protein</fullName>
    </submittedName>
</protein>
<reference evidence="2" key="1">
    <citation type="submission" date="2016-01" db="EMBL/GenBank/DDBJ databases">
        <authorList>
            <person name="Peeters C."/>
        </authorList>
    </citation>
    <scope>NUCLEOTIDE SEQUENCE</scope>
    <source>
        <strain evidence="2">LMG 29320</strain>
    </source>
</reference>
<dbReference type="EMBL" id="FCNX02000003">
    <property type="protein sequence ID" value="SAK57368.1"/>
    <property type="molecule type" value="Genomic_DNA"/>
</dbReference>
<evidence type="ECO:0000259" key="1">
    <source>
        <dbReference type="Pfam" id="PF12973"/>
    </source>
</evidence>